<accession>A0A1J5PJ44</accession>
<evidence type="ECO:0000259" key="1">
    <source>
        <dbReference type="SMART" id="SM01126"/>
    </source>
</evidence>
<gene>
    <name evidence="2" type="ORF">GALL_468480</name>
</gene>
<name>A0A1J5PJ44_9ZZZZ</name>
<dbReference type="EMBL" id="MLJW01003685">
    <property type="protein sequence ID" value="OIQ71534.1"/>
    <property type="molecule type" value="Genomic_DNA"/>
</dbReference>
<protein>
    <submittedName>
        <fullName evidence="2">ISXO2-like transposase domain protein</fullName>
    </submittedName>
</protein>
<dbReference type="Pfam" id="PF12762">
    <property type="entry name" value="DDE_Tnp_IS1595"/>
    <property type="match status" value="1"/>
</dbReference>
<feature type="domain" description="ISXO2-like transposase" evidence="1">
    <location>
        <begin position="127"/>
        <end position="263"/>
    </location>
</feature>
<dbReference type="NCBIfam" id="NF033547">
    <property type="entry name" value="transpos_IS1595"/>
    <property type="match status" value="1"/>
</dbReference>
<comment type="caution">
    <text evidence="2">The sequence shown here is derived from an EMBL/GenBank/DDBJ whole genome shotgun (WGS) entry which is preliminary data.</text>
</comment>
<reference evidence="2" key="1">
    <citation type="submission" date="2016-10" db="EMBL/GenBank/DDBJ databases">
        <title>Sequence of Gallionella enrichment culture.</title>
        <authorList>
            <person name="Poehlein A."/>
            <person name="Muehling M."/>
            <person name="Daniel R."/>
        </authorList>
    </citation>
    <scope>NUCLEOTIDE SEQUENCE</scope>
</reference>
<evidence type="ECO:0000313" key="2">
    <source>
        <dbReference type="EMBL" id="OIQ71534.1"/>
    </source>
</evidence>
<proteinExistence type="predicted"/>
<dbReference type="SMART" id="SM01126">
    <property type="entry name" value="DDE_Tnp_IS1595"/>
    <property type="match status" value="1"/>
</dbReference>
<sequence length="293" mass="34214">MFQGLNILEFTEKFSTDDKCREYLSHQKWEKCYQCGNCGHTRYYNGKQAGTRICSKCKYSESATARTLFHMLKFPIRKAFYIIFTMSCNKKGISSYELSRQLSLRQKTCWLFQRKVQEAMRSSGNNLLNGTIEVDEFFVGGPETGKTGRGNEKKKLVVMALQVDAFGIHRCYAKVVPNATSDELGTFLQEKIAPEAIIKTDQWSGYTPSKADFPNLKQEKSDKGKRHPLMHRQIMMFKAWLRGIHHHCSHLQRYIDEFCYRFNRLKYPDNMFHNLVKTMLACCPLYLQKSWIV</sequence>
<organism evidence="2">
    <name type="scientific">mine drainage metagenome</name>
    <dbReference type="NCBI Taxonomy" id="410659"/>
    <lineage>
        <taxon>unclassified sequences</taxon>
        <taxon>metagenomes</taxon>
        <taxon>ecological metagenomes</taxon>
    </lineage>
</organism>
<dbReference type="AlphaFoldDB" id="A0A1J5PJ44"/>
<dbReference type="InterPro" id="IPR024445">
    <property type="entry name" value="Tnp_ISXO2-like"/>
</dbReference>